<evidence type="ECO:0000256" key="3">
    <source>
        <dbReference type="ARBA" id="ARBA00022989"/>
    </source>
</evidence>
<feature type="transmembrane region" description="Helical" evidence="5">
    <location>
        <begin position="205"/>
        <end position="226"/>
    </location>
</feature>
<accession>A0A815DJE8</accession>
<keyword evidence="8" id="KW-1185">Reference proteome</keyword>
<dbReference type="EMBL" id="CAJNOR010002463">
    <property type="protein sequence ID" value="CAF1297853.1"/>
    <property type="molecule type" value="Genomic_DNA"/>
</dbReference>
<feature type="transmembrane region" description="Helical" evidence="5">
    <location>
        <begin position="403"/>
        <end position="426"/>
    </location>
</feature>
<dbReference type="AlphaFoldDB" id="A0A815DJE8"/>
<keyword evidence="6" id="KW-0732">Signal</keyword>
<evidence type="ECO:0000313" key="7">
    <source>
        <dbReference type="EMBL" id="CAF1297853.1"/>
    </source>
</evidence>
<feature type="transmembrane region" description="Helical" evidence="5">
    <location>
        <begin position="177"/>
        <end position="199"/>
    </location>
</feature>
<feature type="transmembrane region" description="Helical" evidence="5">
    <location>
        <begin position="278"/>
        <end position="302"/>
    </location>
</feature>
<dbReference type="Proteomes" id="UP000663828">
    <property type="component" value="Unassembled WGS sequence"/>
</dbReference>
<gene>
    <name evidence="7" type="ORF">XAT740_LOCUS28699</name>
</gene>
<dbReference type="InterPro" id="IPR011701">
    <property type="entry name" value="MFS"/>
</dbReference>
<sequence length="540" mass="60928">MSNVQSVAIVVILCLQTLFGSFSSTINQYIYAFYLQTYSNASTNIGNVTLTISRYRSLYWLNVAENVTDAQSWAQQRSAELVFWIHLMSSCPVIIMTYVLGLYTSKLGKRFVLIFTMFGMGMEIVIWLSIIYFHLSEYWWFVAAVIVGLSGSSGVLGLTLTVMITENTVESQRSSRFVHLSAMQTAISAMATFAVGYYIEWRGFLNLYWAALSMQILSILIVIVCFKSVDTDSDERTPLLSPLNNLTQELSPTNCDQFFQVCTVLHSNQRAKRKTISIWLTLLANMFYLFATTAFSPFLWFLLNTPFCWTSKDIGNYSALSAISYAVLSLLGMQMFTCIGANDAIICIVSHIFFLSSCLWTAFAQHNWQLYFRLLPSAFSGYQGSLTTSMISKWLEPHERNSIFTLLTLTNTIIFTCGSTLFNWIYSRVVITLPNLTFFIAAVLSLVALVLNIILAFVSRKIINVESPVSTSNDANPMPIHFQQNAIVHIDDTNCLIIRSRASSITLLHTPFSDRSRVNSISYNETQNLPNNTICDQNIL</sequence>
<keyword evidence="2 5" id="KW-0812">Transmembrane</keyword>
<feature type="transmembrane region" description="Helical" evidence="5">
    <location>
        <begin position="344"/>
        <end position="364"/>
    </location>
</feature>
<dbReference type="GO" id="GO:0022857">
    <property type="term" value="F:transmembrane transporter activity"/>
    <property type="evidence" value="ECO:0007669"/>
    <property type="project" value="InterPro"/>
</dbReference>
<comment type="caution">
    <text evidence="7">The sequence shown here is derived from an EMBL/GenBank/DDBJ whole genome shotgun (WGS) entry which is preliminary data.</text>
</comment>
<feature type="transmembrane region" description="Helical" evidence="5">
    <location>
        <begin position="138"/>
        <end position="165"/>
    </location>
</feature>
<keyword evidence="3 5" id="KW-1133">Transmembrane helix</keyword>
<feature type="transmembrane region" description="Helical" evidence="5">
    <location>
        <begin position="438"/>
        <end position="458"/>
    </location>
</feature>
<feature type="transmembrane region" description="Helical" evidence="5">
    <location>
        <begin position="111"/>
        <end position="132"/>
    </location>
</feature>
<dbReference type="SUPFAM" id="SSF103473">
    <property type="entry name" value="MFS general substrate transporter"/>
    <property type="match status" value="1"/>
</dbReference>
<keyword evidence="4 5" id="KW-0472">Membrane</keyword>
<feature type="chain" id="PRO_5032668893" evidence="6">
    <location>
        <begin position="24"/>
        <end position="540"/>
    </location>
</feature>
<evidence type="ECO:0000313" key="8">
    <source>
        <dbReference type="Proteomes" id="UP000663828"/>
    </source>
</evidence>
<evidence type="ECO:0000256" key="2">
    <source>
        <dbReference type="ARBA" id="ARBA00022692"/>
    </source>
</evidence>
<proteinExistence type="predicted"/>
<dbReference type="Pfam" id="PF07690">
    <property type="entry name" value="MFS_1"/>
    <property type="match status" value="1"/>
</dbReference>
<dbReference type="InterPro" id="IPR036259">
    <property type="entry name" value="MFS_trans_sf"/>
</dbReference>
<dbReference type="GO" id="GO:0016020">
    <property type="term" value="C:membrane"/>
    <property type="evidence" value="ECO:0007669"/>
    <property type="project" value="UniProtKB-SubCell"/>
</dbReference>
<name>A0A815DJE8_ADIRI</name>
<comment type="subcellular location">
    <subcellularLocation>
        <location evidence="1">Membrane</location>
        <topology evidence="1">Multi-pass membrane protein</topology>
    </subcellularLocation>
</comment>
<evidence type="ECO:0000256" key="6">
    <source>
        <dbReference type="SAM" id="SignalP"/>
    </source>
</evidence>
<dbReference type="PANTHER" id="PTHR23507">
    <property type="entry name" value="ZGC:174356"/>
    <property type="match status" value="1"/>
</dbReference>
<evidence type="ECO:0000256" key="1">
    <source>
        <dbReference type="ARBA" id="ARBA00004141"/>
    </source>
</evidence>
<reference evidence="7" key="1">
    <citation type="submission" date="2021-02" db="EMBL/GenBank/DDBJ databases">
        <authorList>
            <person name="Nowell W R."/>
        </authorList>
    </citation>
    <scope>NUCLEOTIDE SEQUENCE</scope>
</reference>
<feature type="signal peptide" evidence="6">
    <location>
        <begin position="1"/>
        <end position="23"/>
    </location>
</feature>
<organism evidence="7 8">
    <name type="scientific">Adineta ricciae</name>
    <name type="common">Rotifer</name>
    <dbReference type="NCBI Taxonomy" id="249248"/>
    <lineage>
        <taxon>Eukaryota</taxon>
        <taxon>Metazoa</taxon>
        <taxon>Spiralia</taxon>
        <taxon>Gnathifera</taxon>
        <taxon>Rotifera</taxon>
        <taxon>Eurotatoria</taxon>
        <taxon>Bdelloidea</taxon>
        <taxon>Adinetida</taxon>
        <taxon>Adinetidae</taxon>
        <taxon>Adineta</taxon>
    </lineage>
</organism>
<feature type="transmembrane region" description="Helical" evidence="5">
    <location>
        <begin position="81"/>
        <end position="104"/>
    </location>
</feature>
<feature type="transmembrane region" description="Helical" evidence="5">
    <location>
        <begin position="314"/>
        <end position="332"/>
    </location>
</feature>
<protein>
    <submittedName>
        <fullName evidence="7">Uncharacterized protein</fullName>
    </submittedName>
</protein>
<evidence type="ECO:0000256" key="4">
    <source>
        <dbReference type="ARBA" id="ARBA00023136"/>
    </source>
</evidence>
<dbReference type="Gene3D" id="1.20.1250.20">
    <property type="entry name" value="MFS general substrate transporter like domains"/>
    <property type="match status" value="2"/>
</dbReference>
<evidence type="ECO:0000256" key="5">
    <source>
        <dbReference type="SAM" id="Phobius"/>
    </source>
</evidence>
<dbReference type="PANTHER" id="PTHR23507:SF1">
    <property type="entry name" value="FI18259P1-RELATED"/>
    <property type="match status" value="1"/>
</dbReference>